<dbReference type="Proteomes" id="UP000031202">
    <property type="component" value="Unassembled WGS sequence"/>
</dbReference>
<evidence type="ECO:0000313" key="2">
    <source>
        <dbReference type="EMBL" id="KIC58687.1"/>
    </source>
</evidence>
<gene>
    <name evidence="2" type="ORF">RM52_04895</name>
</gene>
<comment type="caution">
    <text evidence="2">The sequence shown here is derived from an EMBL/GenBank/DDBJ whole genome shotgun (WGS) entry which is preliminary data.</text>
</comment>
<feature type="transmembrane region" description="Helical" evidence="1">
    <location>
        <begin position="6"/>
        <end position="30"/>
    </location>
</feature>
<dbReference type="Pfam" id="PF08570">
    <property type="entry name" value="DUF1761"/>
    <property type="match status" value="1"/>
</dbReference>
<proteinExistence type="predicted"/>
<keyword evidence="1" id="KW-1133">Transmembrane helix</keyword>
<keyword evidence="1" id="KW-0812">Transmembrane</keyword>
<dbReference type="AlphaFoldDB" id="A0A0B4CQH3"/>
<name>A0A0B4CQH3_9MICO</name>
<dbReference type="RefSeq" id="WP_039413769.1">
    <property type="nucleotide sequence ID" value="NZ_JWSZ01000006.1"/>
</dbReference>
<evidence type="ECO:0000313" key="3">
    <source>
        <dbReference type="Proteomes" id="UP000031202"/>
    </source>
</evidence>
<feature type="transmembrane region" description="Helical" evidence="1">
    <location>
        <begin position="51"/>
        <end position="75"/>
    </location>
</feature>
<sequence>MIPEINYWAVLIGTVLSMALGAVWYSPALFVDRWARLARIDMSARRGSPAIPLIVSAVVTFLTAWVLAGSVAIAWHFYSGGFLASALVTAVTLWAGFTAARVITHDAFEGRPSQLTVLTIGFELTSVLLMALVIGLWPPIGTV</sequence>
<accession>A0A0B4CQH3</accession>
<reference evidence="2 3" key="1">
    <citation type="submission" date="2014-12" db="EMBL/GenBank/DDBJ databases">
        <title>Genome sequencing of Microbacterium hominis TPW29.</title>
        <authorList>
            <person name="Tan P.W."/>
            <person name="Chan K.-G."/>
        </authorList>
    </citation>
    <scope>NUCLEOTIDE SEQUENCE [LARGE SCALE GENOMIC DNA]</scope>
    <source>
        <strain evidence="2 3">TPW29</strain>
    </source>
</reference>
<feature type="transmembrane region" description="Helical" evidence="1">
    <location>
        <begin position="81"/>
        <end position="103"/>
    </location>
</feature>
<protein>
    <recommendedName>
        <fullName evidence="4">DUF1761 domain-containing protein</fullName>
    </recommendedName>
</protein>
<keyword evidence="1" id="KW-0472">Membrane</keyword>
<dbReference type="EMBL" id="JWSZ01000006">
    <property type="protein sequence ID" value="KIC58687.1"/>
    <property type="molecule type" value="Genomic_DNA"/>
</dbReference>
<evidence type="ECO:0000256" key="1">
    <source>
        <dbReference type="SAM" id="Phobius"/>
    </source>
</evidence>
<feature type="transmembrane region" description="Helical" evidence="1">
    <location>
        <begin position="115"/>
        <end position="137"/>
    </location>
</feature>
<organism evidence="2 3">
    <name type="scientific">Microbacterium hominis</name>
    <dbReference type="NCBI Taxonomy" id="162426"/>
    <lineage>
        <taxon>Bacteria</taxon>
        <taxon>Bacillati</taxon>
        <taxon>Actinomycetota</taxon>
        <taxon>Actinomycetes</taxon>
        <taxon>Micrococcales</taxon>
        <taxon>Microbacteriaceae</taxon>
        <taxon>Microbacterium</taxon>
    </lineage>
</organism>
<evidence type="ECO:0008006" key="4">
    <source>
        <dbReference type="Google" id="ProtNLM"/>
    </source>
</evidence>
<dbReference type="InterPro" id="IPR013879">
    <property type="entry name" value="DUF1761"/>
</dbReference>